<dbReference type="InParanoid" id="A0A1I4C2N5"/>
<sequence length="61" mass="6677">MDEESEHLMLWPALALIGFLVLTAFVVVLGTVSTDRYEREQQARTMSARPAAKSIGVAPTT</sequence>
<evidence type="ECO:0000313" key="4">
    <source>
        <dbReference type="Proteomes" id="UP000199152"/>
    </source>
</evidence>
<organism evidence="3 4">
    <name type="scientific">Geodermatophilus ruber</name>
    <dbReference type="NCBI Taxonomy" id="504800"/>
    <lineage>
        <taxon>Bacteria</taxon>
        <taxon>Bacillati</taxon>
        <taxon>Actinomycetota</taxon>
        <taxon>Actinomycetes</taxon>
        <taxon>Geodermatophilales</taxon>
        <taxon>Geodermatophilaceae</taxon>
        <taxon>Geodermatophilus</taxon>
    </lineage>
</organism>
<evidence type="ECO:0000256" key="2">
    <source>
        <dbReference type="SAM" id="Phobius"/>
    </source>
</evidence>
<feature type="transmembrane region" description="Helical" evidence="2">
    <location>
        <begin position="12"/>
        <end position="32"/>
    </location>
</feature>
<reference evidence="3 4" key="1">
    <citation type="submission" date="2016-10" db="EMBL/GenBank/DDBJ databases">
        <authorList>
            <person name="de Groot N.N."/>
        </authorList>
    </citation>
    <scope>NUCLEOTIDE SEQUENCE [LARGE SCALE GENOMIC DNA]</scope>
    <source>
        <strain evidence="3 4">DSM 45317</strain>
    </source>
</reference>
<proteinExistence type="predicted"/>
<protein>
    <submittedName>
        <fullName evidence="3">Uncharacterized protein</fullName>
    </submittedName>
</protein>
<gene>
    <name evidence="3" type="ORF">SAMN04488085_103316</name>
</gene>
<keyword evidence="2" id="KW-0472">Membrane</keyword>
<evidence type="ECO:0000313" key="3">
    <source>
        <dbReference type="EMBL" id="SFK75344.1"/>
    </source>
</evidence>
<dbReference type="RefSeq" id="WP_091322512.1">
    <property type="nucleotide sequence ID" value="NZ_FOSW01000003.1"/>
</dbReference>
<keyword evidence="2" id="KW-1133">Transmembrane helix</keyword>
<name>A0A1I4C2N5_9ACTN</name>
<dbReference type="AlphaFoldDB" id="A0A1I4C2N5"/>
<keyword evidence="4" id="KW-1185">Reference proteome</keyword>
<keyword evidence="2" id="KW-0812">Transmembrane</keyword>
<dbReference type="Proteomes" id="UP000199152">
    <property type="component" value="Unassembled WGS sequence"/>
</dbReference>
<dbReference type="OrthoDB" id="5197773at2"/>
<feature type="region of interest" description="Disordered" evidence="1">
    <location>
        <begin position="41"/>
        <end position="61"/>
    </location>
</feature>
<evidence type="ECO:0000256" key="1">
    <source>
        <dbReference type="SAM" id="MobiDB-lite"/>
    </source>
</evidence>
<dbReference type="EMBL" id="FOSW01000003">
    <property type="protein sequence ID" value="SFK75344.1"/>
    <property type="molecule type" value="Genomic_DNA"/>
</dbReference>
<accession>A0A1I4C2N5</accession>